<proteinExistence type="predicted"/>
<keyword evidence="2" id="KW-1185">Reference proteome</keyword>
<evidence type="ECO:0000259" key="1">
    <source>
        <dbReference type="SMART" id="SM00735"/>
    </source>
</evidence>
<reference evidence="3" key="1">
    <citation type="submission" date="2022-11" db="UniProtKB">
        <authorList>
            <consortium name="WormBaseParasite"/>
        </authorList>
    </citation>
    <scope>IDENTIFICATION</scope>
</reference>
<dbReference type="AlphaFoldDB" id="A0A915A5U9"/>
<feature type="domain" description="Zasp-like motif" evidence="1">
    <location>
        <begin position="19"/>
        <end position="44"/>
    </location>
</feature>
<dbReference type="Pfam" id="PF15936">
    <property type="entry name" value="DUF4749"/>
    <property type="match status" value="1"/>
</dbReference>
<dbReference type="Proteomes" id="UP000887569">
    <property type="component" value="Unplaced"/>
</dbReference>
<dbReference type="InterPro" id="IPR031847">
    <property type="entry name" value="PDLI1-4/Zasp-like_mid"/>
</dbReference>
<dbReference type="InterPro" id="IPR006643">
    <property type="entry name" value="Zasp-like_motif"/>
</dbReference>
<name>A0A915A5U9_PARUN</name>
<organism evidence="2 3">
    <name type="scientific">Parascaris univalens</name>
    <name type="common">Nematode worm</name>
    <dbReference type="NCBI Taxonomy" id="6257"/>
    <lineage>
        <taxon>Eukaryota</taxon>
        <taxon>Metazoa</taxon>
        <taxon>Ecdysozoa</taxon>
        <taxon>Nematoda</taxon>
        <taxon>Chromadorea</taxon>
        <taxon>Rhabditida</taxon>
        <taxon>Spirurina</taxon>
        <taxon>Ascaridomorpha</taxon>
        <taxon>Ascaridoidea</taxon>
        <taxon>Ascarididae</taxon>
        <taxon>Parascaris</taxon>
    </lineage>
</organism>
<evidence type="ECO:0000313" key="3">
    <source>
        <dbReference type="WBParaSite" id="PgR001X_g281_t02"/>
    </source>
</evidence>
<protein>
    <submittedName>
        <fullName evidence="3">Zasp-like motif domain-containing protein</fullName>
    </submittedName>
</protein>
<dbReference type="WBParaSite" id="PgR001X_g281_t02">
    <property type="protein sequence ID" value="PgR001X_g281_t02"/>
    <property type="gene ID" value="PgR001X_g281"/>
</dbReference>
<dbReference type="SMART" id="SM00735">
    <property type="entry name" value="ZM"/>
    <property type="match status" value="1"/>
</dbReference>
<evidence type="ECO:0000313" key="2">
    <source>
        <dbReference type="Proteomes" id="UP000887569"/>
    </source>
</evidence>
<sequence length="106" mass="11803">HIAFQHSPRTRRQLSPSASIRHLQYNSPINLYSTESATEQYLRQTGGLFGTDPYLQKPTKAPYLTSETRRLIAEQESNAPIARAVSPSTQSASFKRISRACGVPVD</sequence>
<accession>A0A915A5U9</accession>